<accession>A0AAJ2NPG8</accession>
<evidence type="ECO:0000313" key="2">
    <source>
        <dbReference type="Proteomes" id="UP001285636"/>
    </source>
</evidence>
<organism evidence="1 2">
    <name type="scientific">Alkalihalophilus pseudofirmus</name>
    <name type="common">Bacillus pseudofirmus</name>
    <dbReference type="NCBI Taxonomy" id="79885"/>
    <lineage>
        <taxon>Bacteria</taxon>
        <taxon>Bacillati</taxon>
        <taxon>Bacillota</taxon>
        <taxon>Bacilli</taxon>
        <taxon>Bacillales</taxon>
        <taxon>Bacillaceae</taxon>
        <taxon>Alkalihalophilus</taxon>
    </lineage>
</organism>
<name>A0AAJ2NPG8_ALKPS</name>
<sequence>MFERNVYDQYGIYCDSRFALGDFEGFEAGGKSYVFFPKEDCASKEQEMLDYAEYYRSIGDASMLTLQKTKSNGNVGLIDGQEVYLFEMPEPERNGGLHLESSYDIGGHLATIHYYGKQMPQTRKSHDYFGQWHKLWEKRLEQLEGWYQQISYEQPRSYVDEAFLYSYPYYMGLTENAIQYAVDARLDDPTHDKEQGTVCHRRFTDQTWLVTSTRGGIIKRPTEFVYDHPCRDIAEWIRQKRYDQALSRNNNWEDVHSFIEGYEQYEPLSTYAWRLTYARLLFPVHYFESIENYYRAQINEEKQEHGQVFFSLIEQEGENEQFLKQFSEMIRIPKTSSRTPNVEWL</sequence>
<protein>
    <submittedName>
        <fullName evidence="1">Spore coat protein YutH</fullName>
    </submittedName>
</protein>
<keyword evidence="1" id="KW-0167">Capsid protein</keyword>
<dbReference type="GO" id="GO:0042601">
    <property type="term" value="C:endospore-forming forespore"/>
    <property type="evidence" value="ECO:0007669"/>
    <property type="project" value="TreeGrafter"/>
</dbReference>
<reference evidence="1" key="1">
    <citation type="submission" date="2023-10" db="EMBL/GenBank/DDBJ databases">
        <title>Screening of Alkalihalophilus pseudofirmusBZ-TG-HK211 and Its Alleviation of Salt Stress on Rapeseed Growth.</title>
        <authorList>
            <person name="Zhao B."/>
            <person name="Guo T."/>
        </authorList>
    </citation>
    <scope>NUCLEOTIDE SEQUENCE</scope>
    <source>
        <strain evidence="1">BZ-TG-HK211</strain>
    </source>
</reference>
<gene>
    <name evidence="1" type="primary">yutH</name>
    <name evidence="1" type="ORF">RYX45_13225</name>
</gene>
<dbReference type="InterPro" id="IPR011009">
    <property type="entry name" value="Kinase-like_dom_sf"/>
</dbReference>
<dbReference type="AlphaFoldDB" id="A0AAJ2NPG8"/>
<proteinExistence type="predicted"/>
<dbReference type="InterPro" id="IPR014254">
    <property type="entry name" value="Spore_coat_YutH"/>
</dbReference>
<dbReference type="RefSeq" id="WP_323466993.1">
    <property type="nucleotide sequence ID" value="NZ_CP144224.1"/>
</dbReference>
<keyword evidence="1" id="KW-0946">Virion</keyword>
<dbReference type="Proteomes" id="UP001285636">
    <property type="component" value="Unassembled WGS sequence"/>
</dbReference>
<evidence type="ECO:0000313" key="1">
    <source>
        <dbReference type="EMBL" id="MDV2886145.1"/>
    </source>
</evidence>
<dbReference type="EMBL" id="JAWJAY010000003">
    <property type="protein sequence ID" value="MDV2886145.1"/>
    <property type="molecule type" value="Genomic_DNA"/>
</dbReference>
<dbReference type="SUPFAM" id="SSF56112">
    <property type="entry name" value="Protein kinase-like (PK-like)"/>
    <property type="match status" value="1"/>
</dbReference>
<dbReference type="Gene3D" id="3.90.1200.10">
    <property type="match status" value="1"/>
</dbReference>
<dbReference type="NCBIfam" id="TIGR02905">
    <property type="entry name" value="spore_yutH"/>
    <property type="match status" value="1"/>
</dbReference>
<dbReference type="InterPro" id="IPR047175">
    <property type="entry name" value="CotS-like"/>
</dbReference>
<dbReference type="PANTHER" id="PTHR39179">
    <property type="entry name" value="SPORE COAT PROTEIN I"/>
    <property type="match status" value="1"/>
</dbReference>
<dbReference type="PANTHER" id="PTHR39179:SF2">
    <property type="entry name" value="ENDOSPORE COAT-ASSOCIATED PROTEIN YUTH"/>
    <property type="match status" value="1"/>
</dbReference>
<comment type="caution">
    <text evidence="1">The sequence shown here is derived from an EMBL/GenBank/DDBJ whole genome shotgun (WGS) entry which is preliminary data.</text>
</comment>